<feature type="signal peptide" evidence="1">
    <location>
        <begin position="1"/>
        <end position="19"/>
    </location>
</feature>
<gene>
    <name evidence="2" type="ORF">RE431_06400</name>
</gene>
<evidence type="ECO:0000313" key="3">
    <source>
        <dbReference type="Proteomes" id="UP001257234"/>
    </source>
</evidence>
<dbReference type="RefSeq" id="WP_309561135.1">
    <property type="nucleotide sequence ID" value="NZ_JAVJIU010000002.1"/>
</dbReference>
<evidence type="ECO:0000256" key="1">
    <source>
        <dbReference type="SAM" id="SignalP"/>
    </source>
</evidence>
<reference evidence="3" key="1">
    <citation type="submission" date="2023-07" db="EMBL/GenBank/DDBJ databases">
        <title>Christiangramia sp. SM2212., a novel bacterium of the family Flavobacteriaceae isolated from the sea sediment.</title>
        <authorList>
            <person name="Wang J."/>
            <person name="Zhang X."/>
        </authorList>
    </citation>
    <scope>NUCLEOTIDE SEQUENCE [LARGE SCALE GENOMIC DNA]</scope>
    <source>
        <strain evidence="3">SM2212</strain>
    </source>
</reference>
<keyword evidence="1" id="KW-0732">Signal</keyword>
<name>A0ABU1EPF1_9FLAO</name>
<sequence length="126" mass="14218">MKRFKILAFIALLTLTAFTCIGQNNQMIEITAVGSVIEIEDNIAEVTTSDYAKHLEIDAKGLEVGKEYRFRLIVSEVEKSEKWCSGCTGELKAHVIGFSITQDQAKKDAMRVDKIPWSYSKSPRHH</sequence>
<proteinExistence type="predicted"/>
<protein>
    <submittedName>
        <fullName evidence="2">Uncharacterized protein</fullName>
    </submittedName>
</protein>
<dbReference type="EMBL" id="JAVJIU010000002">
    <property type="protein sequence ID" value="MDR5590262.1"/>
    <property type="molecule type" value="Genomic_DNA"/>
</dbReference>
<feature type="chain" id="PRO_5046235229" evidence="1">
    <location>
        <begin position="20"/>
        <end position="126"/>
    </location>
</feature>
<organism evidence="2 3">
    <name type="scientific">Christiangramia sediminicola</name>
    <dbReference type="NCBI Taxonomy" id="3073267"/>
    <lineage>
        <taxon>Bacteria</taxon>
        <taxon>Pseudomonadati</taxon>
        <taxon>Bacteroidota</taxon>
        <taxon>Flavobacteriia</taxon>
        <taxon>Flavobacteriales</taxon>
        <taxon>Flavobacteriaceae</taxon>
        <taxon>Christiangramia</taxon>
    </lineage>
</organism>
<keyword evidence="3" id="KW-1185">Reference proteome</keyword>
<dbReference type="Proteomes" id="UP001257234">
    <property type="component" value="Unassembled WGS sequence"/>
</dbReference>
<accession>A0ABU1EPF1</accession>
<comment type="caution">
    <text evidence="2">The sequence shown here is derived from an EMBL/GenBank/DDBJ whole genome shotgun (WGS) entry which is preliminary data.</text>
</comment>
<evidence type="ECO:0000313" key="2">
    <source>
        <dbReference type="EMBL" id="MDR5590262.1"/>
    </source>
</evidence>